<dbReference type="WBParaSite" id="HPBE_0000252101-mRNA-1">
    <property type="protein sequence ID" value="HPBE_0000252101-mRNA-1"/>
    <property type="gene ID" value="HPBE_0000252101"/>
</dbReference>
<sequence>MVSKRVQTDLTAEALSKHENEFASTKRRLTELHSEFASNRTDLHERFAEIEKILFTKTQLVETLSKQLEETCRDQRQQIDSHQQERESYKKYAFIVRDS</sequence>
<accession>A0A183F8M9</accession>
<dbReference type="Proteomes" id="UP000050761">
    <property type="component" value="Unassembled WGS sequence"/>
</dbReference>
<keyword evidence="2" id="KW-1185">Reference proteome</keyword>
<dbReference type="OrthoDB" id="5847216at2759"/>
<proteinExistence type="predicted"/>
<organism evidence="2 3">
    <name type="scientific">Heligmosomoides polygyrus</name>
    <name type="common">Parasitic roundworm</name>
    <dbReference type="NCBI Taxonomy" id="6339"/>
    <lineage>
        <taxon>Eukaryota</taxon>
        <taxon>Metazoa</taxon>
        <taxon>Ecdysozoa</taxon>
        <taxon>Nematoda</taxon>
        <taxon>Chromadorea</taxon>
        <taxon>Rhabditida</taxon>
        <taxon>Rhabditina</taxon>
        <taxon>Rhabditomorpha</taxon>
        <taxon>Strongyloidea</taxon>
        <taxon>Heligmosomidae</taxon>
        <taxon>Heligmosomoides</taxon>
    </lineage>
</organism>
<dbReference type="EMBL" id="UZAH01003942">
    <property type="protein sequence ID" value="VDO25918.1"/>
    <property type="molecule type" value="Genomic_DNA"/>
</dbReference>
<evidence type="ECO:0000313" key="1">
    <source>
        <dbReference type="EMBL" id="VDO25918.1"/>
    </source>
</evidence>
<evidence type="ECO:0000313" key="3">
    <source>
        <dbReference type="WBParaSite" id="HPBE_0000252101-mRNA-1"/>
    </source>
</evidence>
<reference evidence="1 2" key="1">
    <citation type="submission" date="2018-11" db="EMBL/GenBank/DDBJ databases">
        <authorList>
            <consortium name="Pathogen Informatics"/>
        </authorList>
    </citation>
    <scope>NUCLEOTIDE SEQUENCE [LARGE SCALE GENOMIC DNA]</scope>
</reference>
<gene>
    <name evidence="1" type="ORF">HPBE_LOCUS2522</name>
</gene>
<name>A0A183F8M9_HELPZ</name>
<evidence type="ECO:0000313" key="2">
    <source>
        <dbReference type="Proteomes" id="UP000050761"/>
    </source>
</evidence>
<protein>
    <submittedName>
        <fullName evidence="3">Cilia- and flagella-associated protein 157</fullName>
    </submittedName>
</protein>
<dbReference type="AlphaFoldDB" id="A0A183F8M9"/>
<reference evidence="3" key="2">
    <citation type="submission" date="2019-09" db="UniProtKB">
        <authorList>
            <consortium name="WormBaseParasite"/>
        </authorList>
    </citation>
    <scope>IDENTIFICATION</scope>
</reference>
<accession>A0A3P7X7H2</accession>